<gene>
    <name evidence="1" type="ORF">S01H1_39976</name>
</gene>
<protein>
    <recommendedName>
        <fullName evidence="2">Right handed beta helix domain-containing protein</fullName>
    </recommendedName>
</protein>
<evidence type="ECO:0000313" key="1">
    <source>
        <dbReference type="EMBL" id="GAG02342.1"/>
    </source>
</evidence>
<comment type="caution">
    <text evidence="1">The sequence shown here is derived from an EMBL/GenBank/DDBJ whole genome shotgun (WGS) entry which is preliminary data.</text>
</comment>
<proteinExistence type="predicted"/>
<feature type="non-terminal residue" evidence="1">
    <location>
        <position position="268"/>
    </location>
</feature>
<accession>X0USY0</accession>
<sequence length="268" mass="28758">DGNRAFDFNSGSDPDITAITQIGMALSFANSGRNLESTWVDVIRYGDGLTITSGVSDAVDMESIYADQHADIDGRALGIIRKEAGVYMVQGKLRFGSLAALSCDFDDISKVIVFEDLEVAADLYEIIVQGNGTGTTNLVIGNKSGGRGIQGFVFRSEGVEKYDFVATDEDIAVLQLYGCTFFDADTVSLPLYDSGTPTNREMLDATFEGCGVVIPQTFVVKYCNFVNSDAEALRLASTSHNVDNCAFIGCPIGIQITVAGTYTFTNMV</sequence>
<dbReference type="EMBL" id="BARS01025280">
    <property type="protein sequence ID" value="GAG02342.1"/>
    <property type="molecule type" value="Genomic_DNA"/>
</dbReference>
<evidence type="ECO:0008006" key="2">
    <source>
        <dbReference type="Google" id="ProtNLM"/>
    </source>
</evidence>
<feature type="non-terminal residue" evidence="1">
    <location>
        <position position="1"/>
    </location>
</feature>
<organism evidence="1">
    <name type="scientific">marine sediment metagenome</name>
    <dbReference type="NCBI Taxonomy" id="412755"/>
    <lineage>
        <taxon>unclassified sequences</taxon>
        <taxon>metagenomes</taxon>
        <taxon>ecological metagenomes</taxon>
    </lineage>
</organism>
<reference evidence="1" key="1">
    <citation type="journal article" date="2014" name="Front. Microbiol.">
        <title>High frequency of phylogenetically diverse reductive dehalogenase-homologous genes in deep subseafloor sedimentary metagenomes.</title>
        <authorList>
            <person name="Kawai M."/>
            <person name="Futagami T."/>
            <person name="Toyoda A."/>
            <person name="Takaki Y."/>
            <person name="Nishi S."/>
            <person name="Hori S."/>
            <person name="Arai W."/>
            <person name="Tsubouchi T."/>
            <person name="Morono Y."/>
            <person name="Uchiyama I."/>
            <person name="Ito T."/>
            <person name="Fujiyama A."/>
            <person name="Inagaki F."/>
            <person name="Takami H."/>
        </authorList>
    </citation>
    <scope>NUCLEOTIDE SEQUENCE</scope>
    <source>
        <strain evidence="1">Expedition CK06-06</strain>
    </source>
</reference>
<name>X0USY0_9ZZZZ</name>
<dbReference type="AlphaFoldDB" id="X0USY0"/>